<dbReference type="GO" id="GO:0046872">
    <property type="term" value="F:metal ion binding"/>
    <property type="evidence" value="ECO:0007669"/>
    <property type="project" value="UniProtKB-KW"/>
</dbReference>
<gene>
    <name evidence="10" type="ORF">B3C1_15262</name>
</gene>
<dbReference type="AlphaFoldDB" id="K2J3L3"/>
<evidence type="ECO:0000259" key="8">
    <source>
        <dbReference type="Pfam" id="PF01435"/>
    </source>
</evidence>
<name>K2J3L3_9GAMM</name>
<evidence type="ECO:0000313" key="10">
    <source>
        <dbReference type="EMBL" id="EKE69482.1"/>
    </source>
</evidence>
<feature type="domain" description="Peptidase M48" evidence="8">
    <location>
        <begin position="158"/>
        <end position="337"/>
    </location>
</feature>
<proteinExistence type="inferred from homology"/>
<feature type="transmembrane region" description="Helical" evidence="7">
    <location>
        <begin position="92"/>
        <end position="111"/>
    </location>
</feature>
<dbReference type="Pfam" id="PF01435">
    <property type="entry name" value="Peptidase_M48"/>
    <property type="match status" value="1"/>
</dbReference>
<dbReference type="Proteomes" id="UP000006755">
    <property type="component" value="Unassembled WGS sequence"/>
</dbReference>
<evidence type="ECO:0000256" key="1">
    <source>
        <dbReference type="ARBA" id="ARBA00022670"/>
    </source>
</evidence>
<evidence type="ECO:0000256" key="5">
    <source>
        <dbReference type="ARBA" id="ARBA00023049"/>
    </source>
</evidence>
<protein>
    <submittedName>
        <fullName evidence="10">Peptidase M48 Ste24p</fullName>
    </submittedName>
</protein>
<evidence type="ECO:0000256" key="2">
    <source>
        <dbReference type="ARBA" id="ARBA00022723"/>
    </source>
</evidence>
<dbReference type="InterPro" id="IPR001915">
    <property type="entry name" value="Peptidase_M48"/>
</dbReference>
<dbReference type="EMBL" id="AMRI01000024">
    <property type="protein sequence ID" value="EKE69482.1"/>
    <property type="molecule type" value="Genomic_DNA"/>
</dbReference>
<keyword evidence="2" id="KW-0479">Metal-binding</keyword>
<keyword evidence="3 6" id="KW-0378">Hydrolase</keyword>
<dbReference type="InterPro" id="IPR055518">
    <property type="entry name" value="DUF7092"/>
</dbReference>
<dbReference type="InterPro" id="IPR051156">
    <property type="entry name" value="Mito/Outer_Membr_Metalloprot"/>
</dbReference>
<dbReference type="GO" id="GO:0051603">
    <property type="term" value="P:proteolysis involved in protein catabolic process"/>
    <property type="evidence" value="ECO:0007669"/>
    <property type="project" value="TreeGrafter"/>
</dbReference>
<keyword evidence="11" id="KW-1185">Reference proteome</keyword>
<dbReference type="PATRIC" id="fig|745411.4.peg.3001"/>
<keyword evidence="7" id="KW-1133">Transmembrane helix</keyword>
<dbReference type="STRING" id="745411.B3C1_15262"/>
<keyword evidence="7" id="KW-0472">Membrane</keyword>
<dbReference type="PANTHER" id="PTHR22726:SF1">
    <property type="entry name" value="METALLOENDOPEPTIDASE OMA1, MITOCHONDRIAL"/>
    <property type="match status" value="1"/>
</dbReference>
<dbReference type="OrthoDB" id="9810445at2"/>
<evidence type="ECO:0000256" key="7">
    <source>
        <dbReference type="SAM" id="Phobius"/>
    </source>
</evidence>
<dbReference type="GO" id="GO:0016020">
    <property type="term" value="C:membrane"/>
    <property type="evidence" value="ECO:0007669"/>
    <property type="project" value="TreeGrafter"/>
</dbReference>
<evidence type="ECO:0000256" key="4">
    <source>
        <dbReference type="ARBA" id="ARBA00022833"/>
    </source>
</evidence>
<evidence type="ECO:0000256" key="6">
    <source>
        <dbReference type="RuleBase" id="RU003983"/>
    </source>
</evidence>
<organism evidence="10 11">
    <name type="scientific">Gallaecimonas xiamenensis 3-C-1</name>
    <dbReference type="NCBI Taxonomy" id="745411"/>
    <lineage>
        <taxon>Bacteria</taxon>
        <taxon>Pseudomonadati</taxon>
        <taxon>Pseudomonadota</taxon>
        <taxon>Gammaproteobacteria</taxon>
        <taxon>Enterobacterales</taxon>
        <taxon>Gallaecimonadaceae</taxon>
        <taxon>Gallaecimonas</taxon>
    </lineage>
</organism>
<comment type="cofactor">
    <cofactor evidence="6">
        <name>Zn(2+)</name>
        <dbReference type="ChEBI" id="CHEBI:29105"/>
    </cofactor>
    <text evidence="6">Binds 1 zinc ion per subunit.</text>
</comment>
<evidence type="ECO:0000313" key="11">
    <source>
        <dbReference type="Proteomes" id="UP000006755"/>
    </source>
</evidence>
<keyword evidence="7" id="KW-0812">Transmembrane</keyword>
<evidence type="ECO:0000256" key="3">
    <source>
        <dbReference type="ARBA" id="ARBA00022801"/>
    </source>
</evidence>
<reference evidence="10 11" key="1">
    <citation type="journal article" date="2012" name="J. Bacteriol.">
        <title>Genome Sequence of Gallaecimonas xiamenensis Type Strain 3-C-1.</title>
        <authorList>
            <person name="Lai Q."/>
            <person name="Wang L."/>
            <person name="Wang W."/>
            <person name="Shao Z."/>
        </authorList>
    </citation>
    <scope>NUCLEOTIDE SEQUENCE [LARGE SCALE GENOMIC DNA]</scope>
    <source>
        <strain evidence="10 11">3-C-1</strain>
    </source>
</reference>
<sequence>MVIEGHLLAPGAAARHRAQLQLGPDGQLALQSQAFSSRCRLDQVKLSDALGRLARTLTFPEGWVFVPADGALLNQWLKAQGKQSWVARLERHVGAVLVSMVLILLAGWGTYRYLIPASASLLAGMVPQKVYQLLGEQSQTLLDHAGFHDSELEQDRRAQLQQRFSALLGRLDKQGVAFTEQPRLRFYQFEGGANAFALTDGTVVLTDEIVALADDDAELDGVLLHELGHIHHHHAMTQLVQGALFSVATAVLVGDSSAIADNLAGAAVFFTSMSYSRDHEREADAFAADLLRLDPQGTEPLRALYLKLKGTEPKGEGLPAWASTHPDLDERIAALAEADH</sequence>
<evidence type="ECO:0000259" key="9">
    <source>
        <dbReference type="Pfam" id="PF23368"/>
    </source>
</evidence>
<accession>K2J3L3</accession>
<keyword evidence="4 6" id="KW-0862">Zinc</keyword>
<keyword evidence="1 6" id="KW-0645">Protease</keyword>
<feature type="domain" description="DUF7092" evidence="9">
    <location>
        <begin position="3"/>
        <end position="80"/>
    </location>
</feature>
<dbReference type="eggNOG" id="COG0501">
    <property type="taxonomic scope" value="Bacteria"/>
</dbReference>
<dbReference type="GO" id="GO:0004222">
    <property type="term" value="F:metalloendopeptidase activity"/>
    <property type="evidence" value="ECO:0007669"/>
    <property type="project" value="InterPro"/>
</dbReference>
<dbReference type="Gene3D" id="3.30.2010.10">
    <property type="entry name" value="Metalloproteases ('zincins'), catalytic domain"/>
    <property type="match status" value="1"/>
</dbReference>
<comment type="similarity">
    <text evidence="6">Belongs to the peptidase M48 family.</text>
</comment>
<dbReference type="CDD" id="cd07332">
    <property type="entry name" value="M48C_Oma1_like"/>
    <property type="match status" value="1"/>
</dbReference>
<dbReference type="PANTHER" id="PTHR22726">
    <property type="entry name" value="METALLOENDOPEPTIDASE OMA1"/>
    <property type="match status" value="1"/>
</dbReference>
<keyword evidence="5 6" id="KW-0482">Metalloprotease</keyword>
<dbReference type="Pfam" id="PF23368">
    <property type="entry name" value="DUF7092"/>
    <property type="match status" value="1"/>
</dbReference>
<dbReference type="RefSeq" id="WP_008485925.1">
    <property type="nucleotide sequence ID" value="NZ_AMRI01000024.1"/>
</dbReference>
<comment type="caution">
    <text evidence="10">The sequence shown here is derived from an EMBL/GenBank/DDBJ whole genome shotgun (WGS) entry which is preliminary data.</text>
</comment>